<dbReference type="PANTHER" id="PTHR47354">
    <property type="entry name" value="NADH OXIDOREDUCTASE HCR"/>
    <property type="match status" value="1"/>
</dbReference>
<dbReference type="InterPro" id="IPR006058">
    <property type="entry name" value="2Fe2S_fd_BS"/>
</dbReference>
<organism evidence="12 13">
    <name type="scientific">Streptomyces luomodiensis</name>
    <dbReference type="NCBI Taxonomy" id="3026192"/>
    <lineage>
        <taxon>Bacteria</taxon>
        <taxon>Bacillati</taxon>
        <taxon>Actinomycetota</taxon>
        <taxon>Actinomycetes</taxon>
        <taxon>Kitasatosporales</taxon>
        <taxon>Streptomycetaceae</taxon>
        <taxon>Streptomyces</taxon>
    </lineage>
</organism>
<evidence type="ECO:0000256" key="7">
    <source>
        <dbReference type="ARBA" id="ARBA00023002"/>
    </source>
</evidence>
<dbReference type="SUPFAM" id="SSF63380">
    <property type="entry name" value="Riboflavin synthase domain-like"/>
    <property type="match status" value="1"/>
</dbReference>
<comment type="cofactor">
    <cofactor evidence="2">
        <name>FAD</name>
        <dbReference type="ChEBI" id="CHEBI:57692"/>
    </cofactor>
</comment>
<dbReference type="InterPro" id="IPR012675">
    <property type="entry name" value="Beta-grasp_dom_sf"/>
</dbReference>
<dbReference type="PROSITE" id="PS51085">
    <property type="entry name" value="2FE2S_FER_2"/>
    <property type="match status" value="1"/>
</dbReference>
<dbReference type="Pfam" id="PF00111">
    <property type="entry name" value="Fer2"/>
    <property type="match status" value="1"/>
</dbReference>
<name>A0ABY9UP88_9ACTN</name>
<dbReference type="Gene3D" id="3.40.50.80">
    <property type="entry name" value="Nucleotide-binding domain of ferredoxin-NADP reductase (FNR) module"/>
    <property type="match status" value="1"/>
</dbReference>
<evidence type="ECO:0000256" key="8">
    <source>
        <dbReference type="ARBA" id="ARBA00023004"/>
    </source>
</evidence>
<keyword evidence="5" id="KW-0001">2Fe-2S</keyword>
<dbReference type="InterPro" id="IPR054582">
    <property type="entry name" value="DmmA-like_N"/>
</dbReference>
<comment type="cofactor">
    <cofactor evidence="1">
        <name>FMN</name>
        <dbReference type="ChEBI" id="CHEBI:58210"/>
    </cofactor>
</comment>
<dbReference type="PRINTS" id="PR00409">
    <property type="entry name" value="PHDIOXRDTASE"/>
</dbReference>
<evidence type="ECO:0000256" key="5">
    <source>
        <dbReference type="ARBA" id="ARBA00022714"/>
    </source>
</evidence>
<dbReference type="CDD" id="cd06185">
    <property type="entry name" value="PDR_like"/>
    <property type="match status" value="1"/>
</dbReference>
<protein>
    <submittedName>
        <fullName evidence="12">PDR/VanB family oxidoreductase</fullName>
    </submittedName>
</protein>
<keyword evidence="13" id="KW-1185">Reference proteome</keyword>
<dbReference type="RefSeq" id="WP_311033827.1">
    <property type="nucleotide sequence ID" value="NZ_CP117522.1"/>
</dbReference>
<feature type="domain" description="2Fe-2S ferredoxin-type" evidence="10">
    <location>
        <begin position="231"/>
        <end position="315"/>
    </location>
</feature>
<evidence type="ECO:0000256" key="3">
    <source>
        <dbReference type="ARBA" id="ARBA00022630"/>
    </source>
</evidence>
<keyword evidence="6" id="KW-0479">Metal-binding</keyword>
<feature type="domain" description="FAD-binding FR-type" evidence="11">
    <location>
        <begin position="1"/>
        <end position="101"/>
    </location>
</feature>
<sequence length="315" mass="33841">MITVTVSEITAETAAVKCFRLCRSDGRPFAPYEAGAHVDVLGPSGITRQYSLCGPPGETGSYVIAVKREECSRGGSAALHDQVRVGHQLTIGEPRNLFALDPAAARHVLVAAGIGITPLLSMAYALHHTGSPFRLHYFATDRQQAAFVPLLENADFAADVTFHFGVGRSEQPEVLAAALADADTGTHVYTCGPKEFMHRVVDVATRALPEDHVHVEHFQPLEPTADAGEEFEVELDTGEVFRVPPGRSIVEVLAEGGIEVDTSCREGICGTCVLPVLDGVPEHRDNCLTRKEKAAGDQIATCVSRARTPRLVLEL</sequence>
<evidence type="ECO:0000313" key="12">
    <source>
        <dbReference type="EMBL" id="WNE94355.1"/>
    </source>
</evidence>
<dbReference type="InterPro" id="IPR050415">
    <property type="entry name" value="MRET"/>
</dbReference>
<proteinExistence type="predicted"/>
<keyword evidence="9" id="KW-0411">Iron-sulfur</keyword>
<dbReference type="Gene3D" id="3.10.20.30">
    <property type="match status" value="1"/>
</dbReference>
<keyword evidence="7" id="KW-0560">Oxidoreductase</keyword>
<dbReference type="PROSITE" id="PS00197">
    <property type="entry name" value="2FE2S_FER_1"/>
    <property type="match status" value="1"/>
</dbReference>
<dbReference type="SUPFAM" id="SSF52343">
    <property type="entry name" value="Ferredoxin reductase-like, C-terminal NADP-linked domain"/>
    <property type="match status" value="1"/>
</dbReference>
<dbReference type="SUPFAM" id="SSF54292">
    <property type="entry name" value="2Fe-2S ferredoxin-like"/>
    <property type="match status" value="1"/>
</dbReference>
<evidence type="ECO:0000259" key="11">
    <source>
        <dbReference type="PROSITE" id="PS51384"/>
    </source>
</evidence>
<evidence type="ECO:0000256" key="2">
    <source>
        <dbReference type="ARBA" id="ARBA00001974"/>
    </source>
</evidence>
<reference evidence="12 13" key="1">
    <citation type="submission" date="2023-02" db="EMBL/GenBank/DDBJ databases">
        <title>Streptomyces sp. SCA4-21 with antifungal activity against Fusarium oxysporum f. sp. cubense, Streptomyces sp. SCA2-17 with antifungal activity against Fusarium oxysporum f. sp. cubense.</title>
        <authorList>
            <person name="Qi D."/>
        </authorList>
    </citation>
    <scope>NUCLEOTIDE SEQUENCE [LARGE SCALE GENOMIC DNA]</scope>
    <source>
        <strain evidence="12 13">SCA4-21</strain>
    </source>
</reference>
<dbReference type="InterPro" id="IPR039261">
    <property type="entry name" value="FNR_nucleotide-bd"/>
</dbReference>
<dbReference type="InterPro" id="IPR036010">
    <property type="entry name" value="2Fe-2S_ferredoxin-like_sf"/>
</dbReference>
<keyword evidence="8" id="KW-0408">Iron</keyword>
<gene>
    <name evidence="12" type="ORF">PS467_02950</name>
</gene>
<evidence type="ECO:0000256" key="1">
    <source>
        <dbReference type="ARBA" id="ARBA00001917"/>
    </source>
</evidence>
<evidence type="ECO:0000259" key="10">
    <source>
        <dbReference type="PROSITE" id="PS51085"/>
    </source>
</evidence>
<dbReference type="CDD" id="cd00207">
    <property type="entry name" value="fer2"/>
    <property type="match status" value="1"/>
</dbReference>
<dbReference type="Pfam" id="PF22290">
    <property type="entry name" value="DmmA-like_N"/>
    <property type="match status" value="1"/>
</dbReference>
<dbReference type="PROSITE" id="PS51384">
    <property type="entry name" value="FAD_FR"/>
    <property type="match status" value="1"/>
</dbReference>
<dbReference type="Gene3D" id="2.40.30.10">
    <property type="entry name" value="Translation factors"/>
    <property type="match status" value="1"/>
</dbReference>
<keyword evidence="4" id="KW-0288">FMN</keyword>
<evidence type="ECO:0000256" key="6">
    <source>
        <dbReference type="ARBA" id="ARBA00022723"/>
    </source>
</evidence>
<evidence type="ECO:0000256" key="4">
    <source>
        <dbReference type="ARBA" id="ARBA00022643"/>
    </source>
</evidence>
<dbReference type="InterPro" id="IPR017938">
    <property type="entry name" value="Riboflavin_synthase-like_b-brl"/>
</dbReference>
<dbReference type="InterPro" id="IPR001041">
    <property type="entry name" value="2Fe-2S_ferredoxin-type"/>
</dbReference>
<keyword evidence="3" id="KW-0285">Flavoprotein</keyword>
<evidence type="ECO:0000256" key="9">
    <source>
        <dbReference type="ARBA" id="ARBA00023014"/>
    </source>
</evidence>
<dbReference type="EMBL" id="CP117522">
    <property type="protein sequence ID" value="WNE94355.1"/>
    <property type="molecule type" value="Genomic_DNA"/>
</dbReference>
<accession>A0ABY9UP88</accession>
<dbReference type="Proteomes" id="UP001305606">
    <property type="component" value="Chromosome"/>
</dbReference>
<dbReference type="PANTHER" id="PTHR47354:SF1">
    <property type="entry name" value="CARNITINE MONOOXYGENASE REDUCTASE SUBUNIT"/>
    <property type="match status" value="1"/>
</dbReference>
<evidence type="ECO:0000313" key="13">
    <source>
        <dbReference type="Proteomes" id="UP001305606"/>
    </source>
</evidence>
<dbReference type="InterPro" id="IPR017927">
    <property type="entry name" value="FAD-bd_FR_type"/>
</dbReference>